<feature type="region of interest" description="Disordered" evidence="1">
    <location>
        <begin position="157"/>
        <end position="196"/>
    </location>
</feature>
<feature type="compositionally biased region" description="Polar residues" evidence="1">
    <location>
        <begin position="418"/>
        <end position="429"/>
    </location>
</feature>
<evidence type="ECO:0000256" key="2">
    <source>
        <dbReference type="SAM" id="Phobius"/>
    </source>
</evidence>
<feature type="region of interest" description="Disordered" evidence="1">
    <location>
        <begin position="95"/>
        <end position="143"/>
    </location>
</feature>
<name>A0AAD9NWH0_RIDPI</name>
<feature type="compositionally biased region" description="Low complexity" evidence="1">
    <location>
        <begin position="360"/>
        <end position="372"/>
    </location>
</feature>
<reference evidence="3" key="1">
    <citation type="journal article" date="2023" name="Mol. Biol. Evol.">
        <title>Third-Generation Sequencing Reveals the Adaptive Role of the Epigenome in Three Deep-Sea Polychaetes.</title>
        <authorList>
            <person name="Perez M."/>
            <person name="Aroh O."/>
            <person name="Sun Y."/>
            <person name="Lan Y."/>
            <person name="Juniper S.K."/>
            <person name="Young C.R."/>
            <person name="Angers B."/>
            <person name="Qian P.Y."/>
        </authorList>
    </citation>
    <scope>NUCLEOTIDE SEQUENCE</scope>
    <source>
        <strain evidence="3">R07B-5</strain>
    </source>
</reference>
<keyword evidence="4" id="KW-1185">Reference proteome</keyword>
<sequence length="429" mass="44662">MNVSVECNGEKVVIRVRVAAINRIDSVNLKGNWSETKNETLCDTSGSGMSTIVAVGSTLAMGFVIIGVIVYFICKYYKKKRKHLPIVTPGRPKVKTLPESAQQDENDNTTVVSGVVPNDAANAGDQTSLLSEESVSDSGLGCTPEQMSSYTKLAVPDMTRGASGGSESDTEQCQSPGVDEPNSEHTEPVDEDNSSGTIQSYAKVIKDGPAGGSSVAESDCMDPEVCPEIMTDDMDSSGQCSSGMSNGCGYCPADKIVPVLQEPDGLPAAIHIDTPESHLPTHVTSQPALAMPSERTDSSGQCSSAMSSGCGYCPADKIVPVLQEPDGPPAAIHIDTPESHLPTHVMSQPALATPSERTDSSGQSSSAMSSGFGNCPGKVNVFALTEPVGKAADIDTSRPKPEVSHPDLVSTLPAGRGDTSQENTAESVV</sequence>
<feature type="compositionally biased region" description="Basic and acidic residues" evidence="1">
    <location>
        <begin position="392"/>
        <end position="405"/>
    </location>
</feature>
<gene>
    <name evidence="3" type="ORF">NP493_297g03006</name>
</gene>
<accession>A0AAD9NWH0</accession>
<dbReference type="Proteomes" id="UP001209878">
    <property type="component" value="Unassembled WGS sequence"/>
</dbReference>
<keyword evidence="2" id="KW-1133">Transmembrane helix</keyword>
<feature type="compositionally biased region" description="Polar residues" evidence="1">
    <location>
        <begin position="165"/>
        <end position="175"/>
    </location>
</feature>
<evidence type="ECO:0000313" key="4">
    <source>
        <dbReference type="Proteomes" id="UP001209878"/>
    </source>
</evidence>
<comment type="caution">
    <text evidence="3">The sequence shown here is derived from an EMBL/GenBank/DDBJ whole genome shotgun (WGS) entry which is preliminary data.</text>
</comment>
<proteinExistence type="predicted"/>
<dbReference type="AlphaFoldDB" id="A0AAD9NWH0"/>
<feature type="compositionally biased region" description="Polar residues" evidence="1">
    <location>
        <begin position="124"/>
        <end position="137"/>
    </location>
</feature>
<protein>
    <submittedName>
        <fullName evidence="3">Uncharacterized protein</fullName>
    </submittedName>
</protein>
<dbReference type="EMBL" id="JAODUO010000297">
    <property type="protein sequence ID" value="KAK2183749.1"/>
    <property type="molecule type" value="Genomic_DNA"/>
</dbReference>
<feature type="region of interest" description="Disordered" evidence="1">
    <location>
        <begin position="349"/>
        <end position="372"/>
    </location>
</feature>
<organism evidence="3 4">
    <name type="scientific">Ridgeia piscesae</name>
    <name type="common">Tubeworm</name>
    <dbReference type="NCBI Taxonomy" id="27915"/>
    <lineage>
        <taxon>Eukaryota</taxon>
        <taxon>Metazoa</taxon>
        <taxon>Spiralia</taxon>
        <taxon>Lophotrochozoa</taxon>
        <taxon>Annelida</taxon>
        <taxon>Polychaeta</taxon>
        <taxon>Sedentaria</taxon>
        <taxon>Canalipalpata</taxon>
        <taxon>Sabellida</taxon>
        <taxon>Siboglinidae</taxon>
        <taxon>Ridgeia</taxon>
    </lineage>
</organism>
<evidence type="ECO:0000313" key="3">
    <source>
        <dbReference type="EMBL" id="KAK2183749.1"/>
    </source>
</evidence>
<evidence type="ECO:0000256" key="1">
    <source>
        <dbReference type="SAM" id="MobiDB-lite"/>
    </source>
</evidence>
<keyword evidence="2" id="KW-0472">Membrane</keyword>
<feature type="transmembrane region" description="Helical" evidence="2">
    <location>
        <begin position="52"/>
        <end position="74"/>
    </location>
</feature>
<keyword evidence="2" id="KW-0812">Transmembrane</keyword>
<feature type="region of interest" description="Disordered" evidence="1">
    <location>
        <begin position="392"/>
        <end position="429"/>
    </location>
</feature>